<sequence>MTHLDARPLLFVISGPSGAGKGTALRFLTERSLLRRVPTYTTREPREHETRGVDYNFVVEDEFFKLHDEGVIFEYTRTYAASYYGSPKRLLAADDPDALLTELDPSGLVRVRTASQRRVIGIFVTTSSEEELHHRLQLRGQGSEAAQRLRIRTDQLTWAWVYDYVLVNDDRERFFHDLEIVVRSELIKHEGAKRMLDLKTESNPTLQGRS</sequence>
<dbReference type="Pfam" id="PF00625">
    <property type="entry name" value="Guanylate_kin"/>
    <property type="match status" value="1"/>
</dbReference>
<dbReference type="InterPro" id="IPR020590">
    <property type="entry name" value="Guanylate_kinase_CS"/>
</dbReference>
<evidence type="ECO:0000313" key="5">
    <source>
        <dbReference type="EMBL" id="GAA2405292.1"/>
    </source>
</evidence>
<dbReference type="PROSITE" id="PS00856">
    <property type="entry name" value="GUANYLATE_KINASE_1"/>
    <property type="match status" value="1"/>
</dbReference>
<dbReference type="PANTHER" id="PTHR23117:SF13">
    <property type="entry name" value="GUANYLATE KINASE"/>
    <property type="match status" value="1"/>
</dbReference>
<comment type="caution">
    <text evidence="5">The sequence shown here is derived from an EMBL/GenBank/DDBJ whole genome shotgun (WGS) entry which is preliminary data.</text>
</comment>
<proteinExistence type="inferred from homology"/>
<evidence type="ECO:0000313" key="6">
    <source>
        <dbReference type="Proteomes" id="UP001501231"/>
    </source>
</evidence>
<keyword evidence="2" id="KW-0808">Transferase</keyword>
<dbReference type="Gene3D" id="3.40.50.300">
    <property type="entry name" value="P-loop containing nucleotide triphosphate hydrolases"/>
    <property type="match status" value="1"/>
</dbReference>
<dbReference type="InterPro" id="IPR008144">
    <property type="entry name" value="Guanylate_kin-like_dom"/>
</dbReference>
<gene>
    <name evidence="5" type="primary">gmk</name>
    <name evidence="5" type="ORF">GCM10010191_11390</name>
</gene>
<dbReference type="RefSeq" id="WP_344587416.1">
    <property type="nucleotide sequence ID" value="NZ_BAAARW010000003.1"/>
</dbReference>
<keyword evidence="6" id="KW-1185">Reference proteome</keyword>
<dbReference type="SUPFAM" id="SSF52540">
    <property type="entry name" value="P-loop containing nucleoside triphosphate hydrolases"/>
    <property type="match status" value="1"/>
</dbReference>
<evidence type="ECO:0000256" key="1">
    <source>
        <dbReference type="ARBA" id="ARBA00005790"/>
    </source>
</evidence>
<keyword evidence="3 5" id="KW-0418">Kinase</keyword>
<evidence type="ECO:0000259" key="4">
    <source>
        <dbReference type="PROSITE" id="PS50052"/>
    </source>
</evidence>
<dbReference type="GO" id="GO:0016301">
    <property type="term" value="F:kinase activity"/>
    <property type="evidence" value="ECO:0007669"/>
    <property type="project" value="UniProtKB-KW"/>
</dbReference>
<dbReference type="InterPro" id="IPR027417">
    <property type="entry name" value="P-loop_NTPase"/>
</dbReference>
<dbReference type="EMBL" id="BAAARW010000003">
    <property type="protein sequence ID" value="GAA2405292.1"/>
    <property type="molecule type" value="Genomic_DNA"/>
</dbReference>
<reference evidence="6" key="1">
    <citation type="journal article" date="2019" name="Int. J. Syst. Evol. Microbiol.">
        <title>The Global Catalogue of Microorganisms (GCM) 10K type strain sequencing project: providing services to taxonomists for standard genome sequencing and annotation.</title>
        <authorList>
            <consortium name="The Broad Institute Genomics Platform"/>
            <consortium name="The Broad Institute Genome Sequencing Center for Infectious Disease"/>
            <person name="Wu L."/>
            <person name="Ma J."/>
        </authorList>
    </citation>
    <scope>NUCLEOTIDE SEQUENCE [LARGE SCALE GENOMIC DNA]</scope>
    <source>
        <strain evidence="6">JCM 3325</strain>
    </source>
</reference>
<dbReference type="SMART" id="SM00072">
    <property type="entry name" value="GuKc"/>
    <property type="match status" value="1"/>
</dbReference>
<organism evidence="5 6">
    <name type="scientific">Actinomadura vinacea</name>
    <dbReference type="NCBI Taxonomy" id="115336"/>
    <lineage>
        <taxon>Bacteria</taxon>
        <taxon>Bacillati</taxon>
        <taxon>Actinomycetota</taxon>
        <taxon>Actinomycetes</taxon>
        <taxon>Streptosporangiales</taxon>
        <taxon>Thermomonosporaceae</taxon>
        <taxon>Actinomadura</taxon>
    </lineage>
</organism>
<dbReference type="InterPro" id="IPR008145">
    <property type="entry name" value="GK/Ca_channel_bsu"/>
</dbReference>
<accession>A0ABP5VND2</accession>
<name>A0ABP5VND2_9ACTN</name>
<dbReference type="PROSITE" id="PS50052">
    <property type="entry name" value="GUANYLATE_KINASE_2"/>
    <property type="match status" value="1"/>
</dbReference>
<protein>
    <submittedName>
        <fullName evidence="5">Guanylate kinase</fullName>
    </submittedName>
</protein>
<evidence type="ECO:0000256" key="3">
    <source>
        <dbReference type="ARBA" id="ARBA00022777"/>
    </source>
</evidence>
<dbReference type="PANTHER" id="PTHR23117">
    <property type="entry name" value="GUANYLATE KINASE-RELATED"/>
    <property type="match status" value="1"/>
</dbReference>
<dbReference type="Proteomes" id="UP001501231">
    <property type="component" value="Unassembled WGS sequence"/>
</dbReference>
<comment type="similarity">
    <text evidence="1">Belongs to the guanylate kinase family.</text>
</comment>
<evidence type="ECO:0000256" key="2">
    <source>
        <dbReference type="ARBA" id="ARBA00022679"/>
    </source>
</evidence>
<feature type="domain" description="Guanylate kinase-like" evidence="4">
    <location>
        <begin position="8"/>
        <end position="183"/>
    </location>
</feature>